<gene>
    <name evidence="2" type="ORF">FIV36_01735</name>
</gene>
<feature type="transmembrane region" description="Helical" evidence="1">
    <location>
        <begin position="21"/>
        <end position="40"/>
    </location>
</feature>
<evidence type="ECO:0000313" key="2">
    <source>
        <dbReference type="EMBL" id="TWS07489.1"/>
    </source>
</evidence>
<dbReference type="OrthoDB" id="6637031at2"/>
<dbReference type="EMBL" id="VFET01000001">
    <property type="protein sequence ID" value="TWS07489.1"/>
    <property type="molecule type" value="Genomic_DNA"/>
</dbReference>
<evidence type="ECO:0000313" key="3">
    <source>
        <dbReference type="Proteomes" id="UP000317951"/>
    </source>
</evidence>
<organism evidence="2 3">
    <name type="scientific">Pseudomonas extremaustralis</name>
    <dbReference type="NCBI Taxonomy" id="359110"/>
    <lineage>
        <taxon>Bacteria</taxon>
        <taxon>Pseudomonadati</taxon>
        <taxon>Pseudomonadota</taxon>
        <taxon>Gammaproteobacteria</taxon>
        <taxon>Pseudomonadales</taxon>
        <taxon>Pseudomonadaceae</taxon>
        <taxon>Pseudomonas</taxon>
    </lineage>
</organism>
<evidence type="ECO:0000256" key="1">
    <source>
        <dbReference type="SAM" id="Phobius"/>
    </source>
</evidence>
<keyword evidence="1" id="KW-0472">Membrane</keyword>
<dbReference type="GeneID" id="78552953"/>
<proteinExistence type="predicted"/>
<name>A0A5C5QQI0_9PSED</name>
<dbReference type="Proteomes" id="UP000317951">
    <property type="component" value="Unassembled WGS sequence"/>
</dbReference>
<keyword evidence="1" id="KW-1133">Transmembrane helix</keyword>
<reference evidence="2 3" key="1">
    <citation type="submission" date="2019-06" db="EMBL/GenBank/DDBJ databases">
        <title>Pseudomonas bimorpha sp. nov. isolated from bovine raw milk and skim milk concentrate.</title>
        <authorList>
            <person name="Hofmann K."/>
            <person name="Huptas C."/>
            <person name="Doll E."/>
            <person name="Scherer S."/>
            <person name="Wenning M."/>
        </authorList>
    </citation>
    <scope>NUCLEOTIDE SEQUENCE [LARGE SCALE GENOMIC DNA]</scope>
    <source>
        <strain evidence="2 3">DSM 17835</strain>
    </source>
</reference>
<comment type="caution">
    <text evidence="2">The sequence shown here is derived from an EMBL/GenBank/DDBJ whole genome shotgun (WGS) entry which is preliminary data.</text>
</comment>
<keyword evidence="1" id="KW-0812">Transmembrane</keyword>
<protein>
    <submittedName>
        <fullName evidence="2">Uncharacterized protein</fullName>
    </submittedName>
</protein>
<dbReference type="AlphaFoldDB" id="A0A5C5QQI0"/>
<dbReference type="RefSeq" id="WP_078833270.1">
    <property type="nucleotide sequence ID" value="NZ_FUYI01000003.1"/>
</dbReference>
<accession>A0A5C5QQI0</accession>
<sequence>MLINEVLCDIRFRSFFMSRDLVCEFLVLFFRMSITGWVSLTISEGVSKFTVLNSEPGLLELSEISDDFAYPIRSLNGLDNFLGLEILAVYEYRIKNVDEGCVGVYLDFGGYGLSVIESDECLSIVEGTMQYLDGEISPCKIEV</sequence>